<name>A0A9P4SBS3_9PEZI</name>
<comment type="caution">
    <text evidence="1">The sequence shown here is derived from an EMBL/GenBank/DDBJ whole genome shotgun (WGS) entry which is preliminary data.</text>
</comment>
<gene>
    <name evidence="1" type="ORF">M501DRAFT_1049951</name>
</gene>
<accession>A0A9P4SBS3</accession>
<dbReference type="Proteomes" id="UP000799429">
    <property type="component" value="Unassembled WGS sequence"/>
</dbReference>
<sequence>MSTQPTPDNFTYQLTPIEYLRTRVAYGLSLNPPALASILILLVRKGTIERIIGKICHNGVPLPGEIQLLIVERWLQDNFPSIQKYVNSRPDLVEYRPFHWSVQTPPPELVVRIDEKLRDLCYGYGIRFATFSHLLIEPKGIPIKVPRKRFFLIFGHHANVVICDHEKAEYLRSLHRTLGKETSAMPRKRYGPWNREAHEQTDEFALEIRYNDQLGHLTPIEVQKMHYDIERSRDVSVSRFRKFPAMREYVPNLTEDETNKWVRRYRSTPFNHLSLYAGIQIPKAFKYRIEVDNLPGEWKFKYQSAPKMPPVVNQYEPSFLVITEILRQGCYQENELRVLAIADPFWAPPPWVQFLMASKRV</sequence>
<organism evidence="1 2">
    <name type="scientific">Patellaria atrata CBS 101060</name>
    <dbReference type="NCBI Taxonomy" id="1346257"/>
    <lineage>
        <taxon>Eukaryota</taxon>
        <taxon>Fungi</taxon>
        <taxon>Dikarya</taxon>
        <taxon>Ascomycota</taxon>
        <taxon>Pezizomycotina</taxon>
        <taxon>Dothideomycetes</taxon>
        <taxon>Dothideomycetes incertae sedis</taxon>
        <taxon>Patellariales</taxon>
        <taxon>Patellariaceae</taxon>
        <taxon>Patellaria</taxon>
    </lineage>
</organism>
<protein>
    <submittedName>
        <fullName evidence="1">Uncharacterized protein</fullName>
    </submittedName>
</protein>
<dbReference type="EMBL" id="MU006094">
    <property type="protein sequence ID" value="KAF2839509.1"/>
    <property type="molecule type" value="Genomic_DNA"/>
</dbReference>
<proteinExistence type="predicted"/>
<dbReference type="AlphaFoldDB" id="A0A9P4SBS3"/>
<reference evidence="1" key="1">
    <citation type="journal article" date="2020" name="Stud. Mycol.">
        <title>101 Dothideomycetes genomes: a test case for predicting lifestyles and emergence of pathogens.</title>
        <authorList>
            <person name="Haridas S."/>
            <person name="Albert R."/>
            <person name="Binder M."/>
            <person name="Bloem J."/>
            <person name="Labutti K."/>
            <person name="Salamov A."/>
            <person name="Andreopoulos B."/>
            <person name="Baker S."/>
            <person name="Barry K."/>
            <person name="Bills G."/>
            <person name="Bluhm B."/>
            <person name="Cannon C."/>
            <person name="Castanera R."/>
            <person name="Culley D."/>
            <person name="Daum C."/>
            <person name="Ezra D."/>
            <person name="Gonzalez J."/>
            <person name="Henrissat B."/>
            <person name="Kuo A."/>
            <person name="Liang C."/>
            <person name="Lipzen A."/>
            <person name="Lutzoni F."/>
            <person name="Magnuson J."/>
            <person name="Mondo S."/>
            <person name="Nolan M."/>
            <person name="Ohm R."/>
            <person name="Pangilinan J."/>
            <person name="Park H.-J."/>
            <person name="Ramirez L."/>
            <person name="Alfaro M."/>
            <person name="Sun H."/>
            <person name="Tritt A."/>
            <person name="Yoshinaga Y."/>
            <person name="Zwiers L.-H."/>
            <person name="Turgeon B."/>
            <person name="Goodwin S."/>
            <person name="Spatafora J."/>
            <person name="Crous P."/>
            <person name="Grigoriev I."/>
        </authorList>
    </citation>
    <scope>NUCLEOTIDE SEQUENCE</scope>
    <source>
        <strain evidence="1">CBS 101060</strain>
    </source>
</reference>
<keyword evidence="2" id="KW-1185">Reference proteome</keyword>
<evidence type="ECO:0000313" key="2">
    <source>
        <dbReference type="Proteomes" id="UP000799429"/>
    </source>
</evidence>
<evidence type="ECO:0000313" key="1">
    <source>
        <dbReference type="EMBL" id="KAF2839509.1"/>
    </source>
</evidence>